<accession>A0ABT4D8R3</accession>
<dbReference type="Proteomes" id="UP001144612">
    <property type="component" value="Unassembled WGS sequence"/>
</dbReference>
<sequence>MIAINSVFKCIGDKRIRIIDIINEFVYVVDIDASTSMPQKELIKTIEEEMDCEKLILIKDPFAKIIDEATLSKVQTYKREEDWDFILKYLEVNKRKLLEKSTRNDTLKEIADSSGLSLSKVKKVFSRYWQRGMNKNSLLPDYKNSGGKGKDKSLSKNKVGRPKRVNYNGEIIEGINITDDVKTHFQIVINKYYRNKKKISLKETYTLMLRDFYSDSYIEDNEIKHKVWDESRIPTYDQFYYWFKKLEDPKKDIILRNSSKEFELKNRPILSNSTIETNGPGTRFQIDATIADIYIVSSLNRNRIIGRPVVYAIIDVFSRLITGIYVGLEGPSWIGAMMALDNMISDKVEFCKKYNVEITEEQWPSKHLPEIIIADRGEFEGYSVENLINNLNVKIENTSPYRGDLKGIVERNFRTINTKIKHKAPGAIQKEFRERGDRDYRLDATLTLEEFTTIVIKMVIYHNNKMIDKYPMEKEMIKDEVTPIPIKLWSWGIENKKGRLRVVDSEKFRLNILPKGKGSVSRAGIRFKNLYYGSKKAIEEQWFIKSKVRSIEIVYDPRNMNQIYIPYGNGMDYEKCYLLEGSTQYKDCILEEIIFNEELSSELKEREKNKQTQINIDLDKEIEKIVKKAQKEKQKFVSYDESKNKKLKGIRNNKAVEKEINRVAESFDLGEDKKEYKEKNTVIELPINKDKHKSNELTGKARLMEKLRQKRDEKREK</sequence>
<feature type="compositionally biased region" description="Basic and acidic residues" evidence="1">
    <location>
        <begin position="702"/>
        <end position="717"/>
    </location>
</feature>
<proteinExistence type="predicted"/>
<dbReference type="InterPro" id="IPR012337">
    <property type="entry name" value="RNaseH-like_sf"/>
</dbReference>
<dbReference type="InterPro" id="IPR001584">
    <property type="entry name" value="Integrase_cat-core"/>
</dbReference>
<comment type="caution">
    <text evidence="3">The sequence shown here is derived from an EMBL/GenBank/DDBJ whole genome shotgun (WGS) entry which is preliminary data.</text>
</comment>
<dbReference type="PROSITE" id="PS50994">
    <property type="entry name" value="INTEGRASE"/>
    <property type="match status" value="1"/>
</dbReference>
<evidence type="ECO:0000313" key="3">
    <source>
        <dbReference type="EMBL" id="MCY6957424.1"/>
    </source>
</evidence>
<gene>
    <name evidence="3" type="ORF">OW729_02255</name>
</gene>
<evidence type="ECO:0000256" key="1">
    <source>
        <dbReference type="SAM" id="MobiDB-lite"/>
    </source>
</evidence>
<dbReference type="Gene3D" id="3.30.420.10">
    <property type="entry name" value="Ribonuclease H-like superfamily/Ribonuclease H"/>
    <property type="match status" value="1"/>
</dbReference>
<reference evidence="3" key="1">
    <citation type="submission" date="2022-12" db="EMBL/GenBank/DDBJ databases">
        <title>Clostridium sp. nov., isolated from industrial wastewater.</title>
        <authorList>
            <person name="Jiayan W."/>
        </authorList>
    </citation>
    <scope>NUCLEOTIDE SEQUENCE</scope>
    <source>
        <strain evidence="3">ZC22-4</strain>
    </source>
</reference>
<feature type="region of interest" description="Disordered" evidence="1">
    <location>
        <begin position="689"/>
        <end position="717"/>
    </location>
</feature>
<organism evidence="3 4">
    <name type="scientific">Clostridium brassicae</name>
    <dbReference type="NCBI Taxonomy" id="2999072"/>
    <lineage>
        <taxon>Bacteria</taxon>
        <taxon>Bacillati</taxon>
        <taxon>Bacillota</taxon>
        <taxon>Clostridia</taxon>
        <taxon>Eubacteriales</taxon>
        <taxon>Clostridiaceae</taxon>
        <taxon>Clostridium</taxon>
    </lineage>
</organism>
<keyword evidence="4" id="KW-1185">Reference proteome</keyword>
<evidence type="ECO:0000259" key="2">
    <source>
        <dbReference type="PROSITE" id="PS50994"/>
    </source>
</evidence>
<dbReference type="EMBL" id="JAPQFJ010000002">
    <property type="protein sequence ID" value="MCY6957424.1"/>
    <property type="molecule type" value="Genomic_DNA"/>
</dbReference>
<protein>
    <submittedName>
        <fullName evidence="3">DDE-type integrase/transposase/recombinase</fullName>
    </submittedName>
</protein>
<dbReference type="InterPro" id="IPR036397">
    <property type="entry name" value="RNaseH_sf"/>
</dbReference>
<dbReference type="SUPFAM" id="SSF53098">
    <property type="entry name" value="Ribonuclease H-like"/>
    <property type="match status" value="1"/>
</dbReference>
<dbReference type="Pfam" id="PF09299">
    <property type="entry name" value="Mu-transpos_C"/>
    <property type="match status" value="1"/>
</dbReference>
<name>A0ABT4D8R3_9CLOT</name>
<dbReference type="RefSeq" id="WP_268059794.1">
    <property type="nucleotide sequence ID" value="NZ_JAPQFJ010000002.1"/>
</dbReference>
<feature type="region of interest" description="Disordered" evidence="1">
    <location>
        <begin position="139"/>
        <end position="161"/>
    </location>
</feature>
<dbReference type="InterPro" id="IPR015378">
    <property type="entry name" value="Transposase-like_Mu_C"/>
</dbReference>
<evidence type="ECO:0000313" key="4">
    <source>
        <dbReference type="Proteomes" id="UP001144612"/>
    </source>
</evidence>
<feature type="domain" description="Integrase catalytic" evidence="2">
    <location>
        <begin position="276"/>
        <end position="479"/>
    </location>
</feature>